<gene>
    <name evidence="1" type="ORF">RQP53_15200</name>
</gene>
<name>A0ABU3PE56_9BURK</name>
<protein>
    <recommendedName>
        <fullName evidence="3">CARDB domain-containing protein</fullName>
    </recommendedName>
</protein>
<dbReference type="Proteomes" id="UP001246372">
    <property type="component" value="Unassembled WGS sequence"/>
</dbReference>
<reference evidence="1" key="1">
    <citation type="submission" date="2023-09" db="EMBL/GenBank/DDBJ databases">
        <title>Paucibacter sp. APW11 Genome sequencing and assembly.</title>
        <authorList>
            <person name="Kim I."/>
        </authorList>
    </citation>
    <scope>NUCLEOTIDE SEQUENCE</scope>
    <source>
        <strain evidence="1">APW11</strain>
    </source>
</reference>
<proteinExistence type="predicted"/>
<organism evidence="1 2">
    <name type="scientific">Roseateles aquae</name>
    <dbReference type="NCBI Taxonomy" id="3077235"/>
    <lineage>
        <taxon>Bacteria</taxon>
        <taxon>Pseudomonadati</taxon>
        <taxon>Pseudomonadota</taxon>
        <taxon>Betaproteobacteria</taxon>
        <taxon>Burkholderiales</taxon>
        <taxon>Sphaerotilaceae</taxon>
        <taxon>Roseateles</taxon>
    </lineage>
</organism>
<comment type="caution">
    <text evidence="1">The sequence shown here is derived from an EMBL/GenBank/DDBJ whole genome shotgun (WGS) entry which is preliminary data.</text>
</comment>
<keyword evidence="2" id="KW-1185">Reference proteome</keyword>
<dbReference type="RefSeq" id="WP_315651362.1">
    <property type="nucleotide sequence ID" value="NZ_JAVXZY010000006.1"/>
</dbReference>
<sequence>MIEIPKIVKPQGAEQAPRWFHIAVALSMVLSAGASLVSALRTSATMSNLVEQNARLVRAGSTPILQLTNSNYTRDGKYEIQVTVENAGTGPARIVWMEARYKDQPLKHFGKFLELQANELGIEVQGNQGLFTVTGSVAGDVLSAGRERRLWSWPRPDKAEAVAHRLWMGTDRARGAISYEACYCSVFDECWTTRFDDELPKAVARCEAKGHTNINGG</sequence>
<dbReference type="EMBL" id="JAVXZY010000006">
    <property type="protein sequence ID" value="MDT9000620.1"/>
    <property type="molecule type" value="Genomic_DNA"/>
</dbReference>
<evidence type="ECO:0000313" key="2">
    <source>
        <dbReference type="Proteomes" id="UP001246372"/>
    </source>
</evidence>
<evidence type="ECO:0008006" key="3">
    <source>
        <dbReference type="Google" id="ProtNLM"/>
    </source>
</evidence>
<accession>A0ABU3PE56</accession>
<evidence type="ECO:0000313" key="1">
    <source>
        <dbReference type="EMBL" id="MDT9000620.1"/>
    </source>
</evidence>